<dbReference type="SUPFAM" id="SSF51735">
    <property type="entry name" value="NAD(P)-binding Rossmann-fold domains"/>
    <property type="match status" value="1"/>
</dbReference>
<dbReference type="PANTHER" id="PTHR42748">
    <property type="entry name" value="NITROGEN METABOLITE REPRESSION PROTEIN NMRA FAMILY MEMBER"/>
    <property type="match status" value="1"/>
</dbReference>
<dbReference type="AlphaFoldDB" id="A0A3R8S6T9"/>
<dbReference type="Pfam" id="PF13460">
    <property type="entry name" value="NAD_binding_10"/>
    <property type="match status" value="1"/>
</dbReference>
<comment type="caution">
    <text evidence="3">The sequence shown here is derived from an EMBL/GenBank/DDBJ whole genome shotgun (WGS) entry which is preliminary data.</text>
</comment>
<dbReference type="OrthoDB" id="9771302at2"/>
<dbReference type="Proteomes" id="UP000269265">
    <property type="component" value="Unassembled WGS sequence"/>
</dbReference>
<dbReference type="PANTHER" id="PTHR42748:SF3">
    <property type="entry name" value="BLL4366 PROTEIN"/>
    <property type="match status" value="1"/>
</dbReference>
<accession>A0A3R8S6T9</accession>
<dbReference type="InterPro" id="IPR051164">
    <property type="entry name" value="NmrA-like_oxidored"/>
</dbReference>
<dbReference type="EMBL" id="RSED01000017">
    <property type="protein sequence ID" value="RRS02885.1"/>
    <property type="molecule type" value="Genomic_DNA"/>
</dbReference>
<dbReference type="InterPro" id="IPR036291">
    <property type="entry name" value="NAD(P)-bd_dom_sf"/>
</dbReference>
<protein>
    <submittedName>
        <fullName evidence="3">SDR family oxidoreductase</fullName>
    </submittedName>
</protein>
<dbReference type="Gene3D" id="3.40.50.720">
    <property type="entry name" value="NAD(P)-binding Rossmann-like Domain"/>
    <property type="match status" value="1"/>
</dbReference>
<sequence length="252" mass="26018">MKIVVIGGTGLIGTQLVNALRAQGHEALAASPNTGVNTITGEGLAQALAGAQVVVDVANSPSFEDQAVMAFFETSGRNLLAAETQAGVAHHVALSVVGTERLQDSGYFRAKLAQEALIRSSLVPYTIVRATQFFEFMGTIAGSAARNGSVHLSPAHMQPIASADVAELLAAVALAKPLNGLVELAGPKRLGMAAFVQQYLAATGDTRQVVEDAAAPYFGTVLDDGSLTPGDAPRLGARTFESWLVAQAQHAA</sequence>
<keyword evidence="1" id="KW-0521">NADP</keyword>
<dbReference type="RefSeq" id="WP_125244702.1">
    <property type="nucleotide sequence ID" value="NZ_RSED01000017.1"/>
</dbReference>
<dbReference type="InterPro" id="IPR016040">
    <property type="entry name" value="NAD(P)-bd_dom"/>
</dbReference>
<keyword evidence="4" id="KW-1185">Reference proteome</keyword>
<evidence type="ECO:0000259" key="2">
    <source>
        <dbReference type="Pfam" id="PF13460"/>
    </source>
</evidence>
<reference evidence="3 4" key="1">
    <citation type="submission" date="2018-12" db="EMBL/GenBank/DDBJ databases">
        <title>The whole draft genome of Aquabacterium sp. SJQ9.</title>
        <authorList>
            <person name="Sun L."/>
            <person name="Gao X."/>
            <person name="Chen W."/>
            <person name="Huang K."/>
        </authorList>
    </citation>
    <scope>NUCLEOTIDE SEQUENCE [LARGE SCALE GENOMIC DNA]</scope>
    <source>
        <strain evidence="3 4">SJQ9</strain>
    </source>
</reference>
<name>A0A3R8S6T9_9BURK</name>
<evidence type="ECO:0000313" key="3">
    <source>
        <dbReference type="EMBL" id="RRS02885.1"/>
    </source>
</evidence>
<organism evidence="3 4">
    <name type="scientific">Aquabacterium soli</name>
    <dbReference type="NCBI Taxonomy" id="2493092"/>
    <lineage>
        <taxon>Bacteria</taxon>
        <taxon>Pseudomonadati</taxon>
        <taxon>Pseudomonadota</taxon>
        <taxon>Betaproteobacteria</taxon>
        <taxon>Burkholderiales</taxon>
        <taxon>Aquabacterium</taxon>
    </lineage>
</organism>
<feature type="domain" description="NAD(P)-binding" evidence="2">
    <location>
        <begin position="7"/>
        <end position="173"/>
    </location>
</feature>
<proteinExistence type="predicted"/>
<gene>
    <name evidence="3" type="ORF">EIP75_18155</name>
</gene>
<evidence type="ECO:0000256" key="1">
    <source>
        <dbReference type="ARBA" id="ARBA00022857"/>
    </source>
</evidence>
<evidence type="ECO:0000313" key="4">
    <source>
        <dbReference type="Proteomes" id="UP000269265"/>
    </source>
</evidence>